<feature type="compositionally biased region" description="Basic residues" evidence="1">
    <location>
        <begin position="29"/>
        <end position="47"/>
    </location>
</feature>
<dbReference type="EC" id="1.1.1.23" evidence="2"/>
<feature type="compositionally biased region" description="Basic residues" evidence="1">
    <location>
        <begin position="288"/>
        <end position="307"/>
    </location>
</feature>
<dbReference type="AlphaFoldDB" id="A0A9W4H2J7"/>
<proteinExistence type="predicted"/>
<evidence type="ECO:0000313" key="2">
    <source>
        <dbReference type="EMBL" id="CAG7645773.1"/>
    </source>
</evidence>
<sequence>MVGQRHRGPRAARPGRGRHHRGALPPVRHLVHRRRPRRRHRLRRLRQPHQAAARARPVRRPLGRRGRPVGGAATAAAADLRCRHRDAVRGRRRAGQDRRRPLRGRRHPARPAGDDRRRARQGPRRGRRGRRGGQLLPRGRLRRTRPGGARPADGHQHGPLQRHLPHLGVRRAVRHRRTRPDPARRRRGDRPQLRPPAADPDARHGRPRPRTVRTVTAAEHGRADRRRLHRRHRAARPRRPAAALHRRRHRDPQPLGLLLPAGGLAGPAGRGPAAPAARRAARAAAALQRRRPGRRHRGAGRTRRARGRPAGLTAGPPPAPGGVRAGRRQARDAGSEPVSGVSFREAGVCRTWESPSCGSTSEGSCSGSAGCAASADRASTS</sequence>
<protein>
    <submittedName>
        <fullName evidence="2">Histidinol dehydrogenase</fullName>
        <ecNumber evidence="2">1.1.1.23</ecNumber>
    </submittedName>
</protein>
<keyword evidence="2" id="KW-0560">Oxidoreductase</keyword>
<feature type="region of interest" description="Disordered" evidence="1">
    <location>
        <begin position="1"/>
        <end position="381"/>
    </location>
</feature>
<feature type="compositionally biased region" description="Low complexity" evidence="1">
    <location>
        <begin position="253"/>
        <end position="262"/>
    </location>
</feature>
<feature type="compositionally biased region" description="Basic residues" evidence="1">
    <location>
        <begin position="163"/>
        <end position="188"/>
    </location>
</feature>
<gene>
    <name evidence="2" type="ORF">SBRY_40241</name>
</gene>
<feature type="compositionally biased region" description="Low complexity" evidence="1">
    <location>
        <begin position="270"/>
        <end position="287"/>
    </location>
</feature>
<organism evidence="2 3">
    <name type="scientific">Actinacidiphila bryophytorum</name>
    <dbReference type="NCBI Taxonomy" id="1436133"/>
    <lineage>
        <taxon>Bacteria</taxon>
        <taxon>Bacillati</taxon>
        <taxon>Actinomycetota</taxon>
        <taxon>Actinomycetes</taxon>
        <taxon>Kitasatosporales</taxon>
        <taxon>Streptomycetaceae</taxon>
        <taxon>Actinacidiphila</taxon>
    </lineage>
</organism>
<reference evidence="2" key="1">
    <citation type="submission" date="2021-06" db="EMBL/GenBank/DDBJ databases">
        <authorList>
            <person name="Arsene-Ploetze F."/>
        </authorList>
    </citation>
    <scope>NUCLEOTIDE SEQUENCE</scope>
    <source>
        <strain evidence="2">SBRY1</strain>
    </source>
</reference>
<keyword evidence="3" id="KW-1185">Reference proteome</keyword>
<feature type="compositionally biased region" description="Basic residues" evidence="1">
    <location>
        <begin position="56"/>
        <end position="67"/>
    </location>
</feature>
<dbReference type="Proteomes" id="UP001153328">
    <property type="component" value="Unassembled WGS sequence"/>
</dbReference>
<feature type="compositionally biased region" description="Basic residues" evidence="1">
    <location>
        <begin position="118"/>
        <end position="131"/>
    </location>
</feature>
<evidence type="ECO:0000313" key="3">
    <source>
        <dbReference type="Proteomes" id="UP001153328"/>
    </source>
</evidence>
<accession>A0A9W4H2J7</accession>
<dbReference type="EMBL" id="CAJVAX010000018">
    <property type="protein sequence ID" value="CAG7645773.1"/>
    <property type="molecule type" value="Genomic_DNA"/>
</dbReference>
<comment type="caution">
    <text evidence="2">The sequence shown here is derived from an EMBL/GenBank/DDBJ whole genome shotgun (WGS) entry which is preliminary data.</text>
</comment>
<feature type="compositionally biased region" description="Basic residues" evidence="1">
    <location>
        <begin position="100"/>
        <end position="109"/>
    </location>
</feature>
<name>A0A9W4H2J7_9ACTN</name>
<dbReference type="GO" id="GO:0004399">
    <property type="term" value="F:histidinol dehydrogenase activity"/>
    <property type="evidence" value="ECO:0007669"/>
    <property type="project" value="UniProtKB-EC"/>
</dbReference>
<feature type="compositionally biased region" description="Basic residues" evidence="1">
    <location>
        <begin position="223"/>
        <end position="250"/>
    </location>
</feature>
<feature type="compositionally biased region" description="Basic and acidic residues" evidence="1">
    <location>
        <begin position="85"/>
        <end position="99"/>
    </location>
</feature>
<feature type="compositionally biased region" description="Basic residues" evidence="1">
    <location>
        <begin position="1"/>
        <end position="22"/>
    </location>
</feature>
<feature type="compositionally biased region" description="Low complexity" evidence="1">
    <location>
        <begin position="354"/>
        <end position="381"/>
    </location>
</feature>
<evidence type="ECO:0000256" key="1">
    <source>
        <dbReference type="SAM" id="MobiDB-lite"/>
    </source>
</evidence>